<feature type="chain" id="PRO_5025626521" evidence="2">
    <location>
        <begin position="17"/>
        <end position="297"/>
    </location>
</feature>
<dbReference type="GO" id="GO:0098552">
    <property type="term" value="C:side of membrane"/>
    <property type="evidence" value="ECO:0007669"/>
    <property type="project" value="UniProtKB-KW"/>
</dbReference>
<keyword evidence="2" id="KW-0732">Signal</keyword>
<proteinExistence type="predicted"/>
<keyword evidence="4" id="KW-1185">Reference proteome</keyword>
<gene>
    <name evidence="3" type="ORF">BDV96DRAFT_646814</name>
</gene>
<protein>
    <submittedName>
        <fullName evidence="3">Uncharacterized protein</fullName>
    </submittedName>
</protein>
<dbReference type="GO" id="GO:0005576">
    <property type="term" value="C:extracellular region"/>
    <property type="evidence" value="ECO:0007669"/>
    <property type="project" value="UniProtKB-SubCell"/>
</dbReference>
<reference evidence="3" key="1">
    <citation type="journal article" date="2020" name="Stud. Mycol.">
        <title>101 Dothideomycetes genomes: a test case for predicting lifestyles and emergence of pathogens.</title>
        <authorList>
            <person name="Haridas S."/>
            <person name="Albert R."/>
            <person name="Binder M."/>
            <person name="Bloem J."/>
            <person name="Labutti K."/>
            <person name="Salamov A."/>
            <person name="Andreopoulos B."/>
            <person name="Baker S."/>
            <person name="Barry K."/>
            <person name="Bills G."/>
            <person name="Bluhm B."/>
            <person name="Cannon C."/>
            <person name="Castanera R."/>
            <person name="Culley D."/>
            <person name="Daum C."/>
            <person name="Ezra D."/>
            <person name="Gonzalez J."/>
            <person name="Henrissat B."/>
            <person name="Kuo A."/>
            <person name="Liang C."/>
            <person name="Lipzen A."/>
            <person name="Lutzoni F."/>
            <person name="Magnuson J."/>
            <person name="Mondo S."/>
            <person name="Nolan M."/>
            <person name="Ohm R."/>
            <person name="Pangilinan J."/>
            <person name="Park H.-J."/>
            <person name="Ramirez L."/>
            <person name="Alfaro M."/>
            <person name="Sun H."/>
            <person name="Tritt A."/>
            <person name="Yoshinaga Y."/>
            <person name="Zwiers L.-H."/>
            <person name="Turgeon B."/>
            <person name="Goodwin S."/>
            <person name="Spatafora J."/>
            <person name="Crous P."/>
            <person name="Grigoriev I."/>
        </authorList>
    </citation>
    <scope>NUCLEOTIDE SEQUENCE</scope>
    <source>
        <strain evidence="3">CBS 627.86</strain>
    </source>
</reference>
<dbReference type="Proteomes" id="UP000799770">
    <property type="component" value="Unassembled WGS sequence"/>
</dbReference>
<dbReference type="EMBL" id="ML977324">
    <property type="protein sequence ID" value="KAF2114951.1"/>
    <property type="molecule type" value="Genomic_DNA"/>
</dbReference>
<evidence type="ECO:0000313" key="3">
    <source>
        <dbReference type="EMBL" id="KAF2114951.1"/>
    </source>
</evidence>
<evidence type="ECO:0000256" key="2">
    <source>
        <dbReference type="SAM" id="SignalP"/>
    </source>
</evidence>
<name>A0A6A5Z955_9PLEO</name>
<feature type="transmembrane region" description="Helical" evidence="1">
    <location>
        <begin position="180"/>
        <end position="205"/>
    </location>
</feature>
<evidence type="ECO:0000313" key="4">
    <source>
        <dbReference type="Proteomes" id="UP000799770"/>
    </source>
</evidence>
<keyword evidence="1" id="KW-0472">Membrane</keyword>
<sequence length="297" mass="31374">MALCLVMLFLLGLIVAQDAPTTTAVQTRNITSSTPLPDTTALDPLIQSCVSSQISAVNCDQQNWGCYCDNTNWLSRISTCEQTVTQATSTSTIPWDFLSLVYCKDLTNLFTITVSTVVSTYTGPAVAITPMTVTLTSLPISRSTVFVLPSPTTMSLAETVALTTGSATATIAKSLSRKTIIGLSVGVPAGLLAVLGVVALLYVWVRRRRVESSGDDDNIGGIHKQASELITPANKVELEAPAQVVELPVTVRQVPPSMPPSNRTSVVAESTDGVLVLEDAPPLPVRSARASIVDEDG</sequence>
<organism evidence="3 4">
    <name type="scientific">Lophiotrema nucula</name>
    <dbReference type="NCBI Taxonomy" id="690887"/>
    <lineage>
        <taxon>Eukaryota</taxon>
        <taxon>Fungi</taxon>
        <taxon>Dikarya</taxon>
        <taxon>Ascomycota</taxon>
        <taxon>Pezizomycotina</taxon>
        <taxon>Dothideomycetes</taxon>
        <taxon>Pleosporomycetidae</taxon>
        <taxon>Pleosporales</taxon>
        <taxon>Lophiotremataceae</taxon>
        <taxon>Lophiotrema</taxon>
    </lineage>
</organism>
<keyword evidence="1" id="KW-1133">Transmembrane helix</keyword>
<dbReference type="AlphaFoldDB" id="A0A6A5Z955"/>
<keyword evidence="1" id="KW-0812">Transmembrane</keyword>
<accession>A0A6A5Z955</accession>
<evidence type="ECO:0000256" key="1">
    <source>
        <dbReference type="SAM" id="Phobius"/>
    </source>
</evidence>
<feature type="signal peptide" evidence="2">
    <location>
        <begin position="1"/>
        <end position="16"/>
    </location>
</feature>